<feature type="coiled-coil region" evidence="1">
    <location>
        <begin position="179"/>
        <end position="209"/>
    </location>
</feature>
<dbReference type="Proteomes" id="UP000527860">
    <property type="component" value="Unassembled WGS sequence"/>
</dbReference>
<reference evidence="4" key="3">
    <citation type="submission" date="2020-04" db="EMBL/GenBank/DDBJ databases">
        <authorList>
            <person name="Tanveer F."/>
            <person name="Xie Y."/>
            <person name="Shinwari Z.K."/>
        </authorList>
    </citation>
    <scope>NUCLEOTIDE SEQUENCE</scope>
    <source>
        <strain evidence="4">MOSEL-ME25</strain>
    </source>
</reference>
<evidence type="ECO:0000313" key="5">
    <source>
        <dbReference type="Proteomes" id="UP000031546"/>
    </source>
</evidence>
<gene>
    <name evidence="4" type="ORF">F7P68_0004360</name>
    <name evidence="3" type="ORF">SN16_03045</name>
</gene>
<dbReference type="RefSeq" id="WP_040105115.1">
    <property type="nucleotide sequence ID" value="NZ_JABEVU030000001.1"/>
</dbReference>
<protein>
    <submittedName>
        <fullName evidence="4">EMYY motif lipoprotein</fullName>
    </submittedName>
</protein>
<dbReference type="OrthoDB" id="2417203at2"/>
<keyword evidence="2" id="KW-0732">Signal</keyword>
<dbReference type="EMBL" id="JXII01000002">
    <property type="protein sequence ID" value="KIH71655.1"/>
    <property type="molecule type" value="Genomic_DNA"/>
</dbReference>
<reference evidence="6" key="2">
    <citation type="submission" date="2020-04" db="EMBL/GenBank/DDBJ databases">
        <title>Genome analysis and biological profiling of marine Cellulosimicrobium funkei MOSEL-ME6.</title>
        <authorList>
            <person name="Tanveer F."/>
            <person name="Xie Y."/>
            <person name="Shinwari Z.K."/>
        </authorList>
    </citation>
    <scope>NUCLEOTIDE SEQUENCE [LARGE SCALE GENOMIC DNA]</scope>
    <source>
        <strain evidence="6">MOSEL-ME25</strain>
    </source>
</reference>
<evidence type="ECO:0000313" key="4">
    <source>
        <dbReference type="EMBL" id="MDB0579754.1"/>
    </source>
</evidence>
<dbReference type="NCBIfam" id="NF033194">
    <property type="entry name" value="lipo_EMYY"/>
    <property type="match status" value="1"/>
</dbReference>
<dbReference type="GeneID" id="77844514"/>
<keyword evidence="1" id="KW-0175">Coiled coil</keyword>
<dbReference type="InterPro" id="IPR048013">
    <property type="entry name" value="EMYY_lipop"/>
</dbReference>
<evidence type="ECO:0000313" key="3">
    <source>
        <dbReference type="EMBL" id="KIH71655.1"/>
    </source>
</evidence>
<comment type="caution">
    <text evidence="3">The sequence shown here is derived from an EMBL/GenBank/DDBJ whole genome shotgun (WGS) entry which is preliminary data.</text>
</comment>
<name>A0A0C2HD95_9STAP</name>
<keyword evidence="6" id="KW-1185">Reference proteome</keyword>
<keyword evidence="4" id="KW-0449">Lipoprotein</keyword>
<evidence type="ECO:0000256" key="1">
    <source>
        <dbReference type="SAM" id="Coils"/>
    </source>
</evidence>
<feature type="signal peptide" evidence="2">
    <location>
        <begin position="1"/>
        <end position="28"/>
    </location>
</feature>
<dbReference type="Proteomes" id="UP000031546">
    <property type="component" value="Unassembled WGS sequence"/>
</dbReference>
<dbReference type="AlphaFoldDB" id="A0A0C2HD95"/>
<evidence type="ECO:0000256" key="2">
    <source>
        <dbReference type="SAM" id="SignalP"/>
    </source>
</evidence>
<reference evidence="3 5" key="1">
    <citation type="submission" date="2015-01" db="EMBL/GenBank/DDBJ databases">
        <title>Genome sequences of high lactate-tolerant strain Salinicoccus roseus W12 with industrial interest.</title>
        <authorList>
            <person name="Wang H."/>
            <person name="Yu B."/>
        </authorList>
    </citation>
    <scope>NUCLEOTIDE SEQUENCE [LARGE SCALE GENOMIC DNA]</scope>
    <source>
        <strain evidence="3 5">W12</strain>
    </source>
</reference>
<feature type="chain" id="PRO_5002166308" evidence="2">
    <location>
        <begin position="29"/>
        <end position="299"/>
    </location>
</feature>
<dbReference type="PROSITE" id="PS51257">
    <property type="entry name" value="PROKAR_LIPOPROTEIN"/>
    <property type="match status" value="1"/>
</dbReference>
<reference evidence="4 6" key="4">
    <citation type="submission" date="2022-12" db="EMBL/GenBank/DDBJ databases">
        <title>Genome analysis and biological profiling of marine Salinicoccus roseus MOSEL-ME25.</title>
        <authorList>
            <person name="Mirza F.T."/>
            <person name="Xie Y."/>
            <person name="Shinwari Z.K."/>
        </authorList>
    </citation>
    <scope>NUCLEOTIDE SEQUENCE [LARGE SCALE GENOMIC DNA]</scope>
    <source>
        <strain evidence="4 6">MOSEL-ME25</strain>
    </source>
</reference>
<sequence>MHNKKISIIVSMVLGILLLAGCTSSFQADVESYMASMDDVHALDSEYDEKMSQLEIGDLPETLSPRNEEIDMERLASLIETLDEEIMPIVTQMEEAVAGIEVSNEELAEIHESYLESLELKGTFVQQLSDYTETYYMSVRSNESLIQLSQTFMENQEERDAVIDSISDEDETEDVDAIVTQINENSTALEEEAEMLQQDESRAEKMEHIDEVMIPLINEHIQSLNEMNLETDKGVRVRSLTLEMYYGFEKYYEERKNTMQYNEQLQELQLQNILPLRETYQQLDQEYYDQLKEIESELS</sequence>
<accession>A0A0C2HD95</accession>
<dbReference type="EMBL" id="JABEVU030000001">
    <property type="protein sequence ID" value="MDB0579754.1"/>
    <property type="molecule type" value="Genomic_DNA"/>
</dbReference>
<proteinExistence type="predicted"/>
<evidence type="ECO:0000313" key="6">
    <source>
        <dbReference type="Proteomes" id="UP000527860"/>
    </source>
</evidence>
<organism evidence="3 5">
    <name type="scientific">Salinicoccus roseus</name>
    <dbReference type="NCBI Taxonomy" id="45670"/>
    <lineage>
        <taxon>Bacteria</taxon>
        <taxon>Bacillati</taxon>
        <taxon>Bacillota</taxon>
        <taxon>Bacilli</taxon>
        <taxon>Bacillales</taxon>
        <taxon>Staphylococcaceae</taxon>
        <taxon>Salinicoccus</taxon>
    </lineage>
</organism>